<keyword evidence="1" id="KW-0175">Coiled coil</keyword>
<dbReference type="AlphaFoldDB" id="A0A4R0GYN2"/>
<dbReference type="OrthoDB" id="6628196at2"/>
<evidence type="ECO:0000313" key="3">
    <source>
        <dbReference type="Proteomes" id="UP000291793"/>
    </source>
</evidence>
<evidence type="ECO:0000313" key="2">
    <source>
        <dbReference type="EMBL" id="TCC01250.1"/>
    </source>
</evidence>
<dbReference type="Proteomes" id="UP000291793">
    <property type="component" value="Unassembled WGS sequence"/>
</dbReference>
<gene>
    <name evidence="2" type="ORF">E0L21_18990</name>
</gene>
<reference evidence="2 3" key="1">
    <citation type="submission" date="2019-02" db="EMBL/GenBank/DDBJ databases">
        <title>The draft genome of Kosakonia quasisacchari strain WCHKQ120001.</title>
        <authorList>
            <person name="Wang C."/>
            <person name="Feng Y."/>
            <person name="Zong Z."/>
        </authorList>
    </citation>
    <scope>NUCLEOTIDE SEQUENCE [LARGE SCALE GENOMIC DNA]</scope>
    <source>
        <strain evidence="2 3">WCHKQ120001</strain>
    </source>
</reference>
<comment type="caution">
    <text evidence="2">The sequence shown here is derived from an EMBL/GenBank/DDBJ whole genome shotgun (WGS) entry which is preliminary data.</text>
</comment>
<proteinExistence type="predicted"/>
<keyword evidence="3" id="KW-1185">Reference proteome</keyword>
<name>A0A4R0GYN2_9ENTR</name>
<accession>A0A4R0GYN2</accession>
<protein>
    <submittedName>
        <fullName evidence="2">Uncharacterized protein</fullName>
    </submittedName>
</protein>
<organism evidence="2 3">
    <name type="scientific">Kosakonia quasisacchari</name>
    <dbReference type="NCBI Taxonomy" id="2529380"/>
    <lineage>
        <taxon>Bacteria</taxon>
        <taxon>Pseudomonadati</taxon>
        <taxon>Pseudomonadota</taxon>
        <taxon>Gammaproteobacteria</taxon>
        <taxon>Enterobacterales</taxon>
        <taxon>Enterobacteriaceae</taxon>
        <taxon>Kosakonia</taxon>
    </lineage>
</organism>
<feature type="coiled-coil region" evidence="1">
    <location>
        <begin position="2"/>
        <end position="36"/>
    </location>
</feature>
<evidence type="ECO:0000256" key="1">
    <source>
        <dbReference type="SAM" id="Coils"/>
    </source>
</evidence>
<sequence length="94" mass="10408">MDAVLQQQINQLTLEIARLKEAQEVAEKNVVNLVARSEFTVALISALITDGTISTDDAVDFIKEAPVEIPGFTESVEQARHTVIEILSYPRAHF</sequence>
<dbReference type="EMBL" id="SJOP01000019">
    <property type="protein sequence ID" value="TCC01250.1"/>
    <property type="molecule type" value="Genomic_DNA"/>
</dbReference>
<dbReference type="RefSeq" id="WP_131412210.1">
    <property type="nucleotide sequence ID" value="NZ_SJOP01000019.1"/>
</dbReference>